<accession>A0A0K2W9P0</accession>
<name>A0A0K2W9P0_STASA</name>
<proteinExistence type="predicted"/>
<feature type="transmembrane region" description="Helical" evidence="1">
    <location>
        <begin position="56"/>
        <end position="77"/>
    </location>
</feature>
<feature type="transmembrane region" description="Helical" evidence="1">
    <location>
        <begin position="97"/>
        <end position="115"/>
    </location>
</feature>
<evidence type="ECO:0000256" key="1">
    <source>
        <dbReference type="SAM" id="Phobius"/>
    </source>
</evidence>
<keyword evidence="1" id="KW-0472">Membrane</keyword>
<evidence type="ECO:0000313" key="2">
    <source>
        <dbReference type="EMBL" id="CEG62420.1"/>
    </source>
</evidence>
<evidence type="ECO:0008006" key="3">
    <source>
        <dbReference type="Google" id="ProtNLM"/>
    </source>
</evidence>
<dbReference type="EMBL" id="LN623525">
    <property type="protein sequence ID" value="CEG62420.1"/>
    <property type="molecule type" value="Genomic_DNA"/>
</dbReference>
<sequence length="226" mass="26624">MKVFLPIEEFNNQFKRDLYLENWKEITIITRDKEVEYILTPDYIKKLNFIDTINKLFVIMTLIVGVIVFFAIAFLTYFDIDKVLNKNFNLNETTTRLLIVAILTFTSTFFNNLVVSTQEYTYTKFVFGILDEKVEAFIKNRNAILKSICNFISIIIIVFYGSTLVLQGIYTTIPLVIICIFSFIFIFYHSLLLKKYNISQHVPIKLEDGVYIIQYKTKNSKIYIKI</sequence>
<dbReference type="AlphaFoldDB" id="A0A0K2W9P0"/>
<protein>
    <recommendedName>
        <fullName evidence="3">DUF443 family protein</fullName>
    </recommendedName>
</protein>
<feature type="transmembrane region" description="Helical" evidence="1">
    <location>
        <begin position="168"/>
        <end position="188"/>
    </location>
</feature>
<keyword evidence="1" id="KW-0812">Transmembrane</keyword>
<organism evidence="2">
    <name type="scientific">Staphylococcus saprophyticus</name>
    <dbReference type="NCBI Taxonomy" id="29385"/>
    <lineage>
        <taxon>Bacteria</taxon>
        <taxon>Bacillati</taxon>
        <taxon>Bacillota</taxon>
        <taxon>Bacilli</taxon>
        <taxon>Bacillales</taxon>
        <taxon>Staphylococcaceae</taxon>
        <taxon>Staphylococcus</taxon>
    </lineage>
</organism>
<feature type="transmembrane region" description="Helical" evidence="1">
    <location>
        <begin position="143"/>
        <end position="162"/>
    </location>
</feature>
<reference evidence="2" key="1">
    <citation type="journal article" date="2017" name="Antimicrob. Agents Chemother.">
        <title>A Novel erm(44) Gene Variant from a Human Staphylococcus saprophyticus Isolate Confers Resistance to Macrolides and Lincosamides but Not Streptogramins.</title>
        <authorList>
            <person name="Strauss C."/>
            <person name="Hu Y."/>
            <person name="Coates A."/>
            <person name="Perreten V."/>
        </authorList>
    </citation>
    <scope>NUCLEOTIDE SEQUENCE</scope>
    <source>
        <strain evidence="2">N041</strain>
    </source>
</reference>
<keyword evidence="1" id="KW-1133">Transmembrane helix</keyword>